<keyword evidence="1" id="KW-0812">Transmembrane</keyword>
<sequence length="70" mass="8382">MGLYICQKPKNQIKSLLVYLKHILRSDIKWHTKKYLFQFSAQSHDGLNSLLGFFFFLMLWQLPPFTIYKG</sequence>
<keyword evidence="1" id="KW-1133">Transmembrane helix</keyword>
<evidence type="ECO:0000256" key="1">
    <source>
        <dbReference type="SAM" id="Phobius"/>
    </source>
</evidence>
<name>A0A059AZS8_EUCGR</name>
<dbReference type="AlphaFoldDB" id="A0A059AZS8"/>
<feature type="transmembrane region" description="Helical" evidence="1">
    <location>
        <begin position="50"/>
        <end position="68"/>
    </location>
</feature>
<evidence type="ECO:0000313" key="2">
    <source>
        <dbReference type="EMBL" id="KCW59156.1"/>
    </source>
</evidence>
<gene>
    <name evidence="2" type="ORF">EUGRSUZ_H01787</name>
</gene>
<proteinExistence type="predicted"/>
<reference evidence="2" key="1">
    <citation type="submission" date="2013-07" db="EMBL/GenBank/DDBJ databases">
        <title>The genome of Eucalyptus grandis.</title>
        <authorList>
            <person name="Schmutz J."/>
            <person name="Hayes R."/>
            <person name="Myburg A."/>
            <person name="Tuskan G."/>
            <person name="Grattapaglia D."/>
            <person name="Rokhsar D.S."/>
        </authorList>
    </citation>
    <scope>NUCLEOTIDE SEQUENCE</scope>
    <source>
        <tissue evidence="2">Leaf extractions</tissue>
    </source>
</reference>
<dbReference type="InParanoid" id="A0A059AZS8"/>
<protein>
    <submittedName>
        <fullName evidence="2">Uncharacterized protein</fullName>
    </submittedName>
</protein>
<organism evidence="2">
    <name type="scientific">Eucalyptus grandis</name>
    <name type="common">Flooded gum</name>
    <dbReference type="NCBI Taxonomy" id="71139"/>
    <lineage>
        <taxon>Eukaryota</taxon>
        <taxon>Viridiplantae</taxon>
        <taxon>Streptophyta</taxon>
        <taxon>Embryophyta</taxon>
        <taxon>Tracheophyta</taxon>
        <taxon>Spermatophyta</taxon>
        <taxon>Magnoliopsida</taxon>
        <taxon>eudicotyledons</taxon>
        <taxon>Gunneridae</taxon>
        <taxon>Pentapetalae</taxon>
        <taxon>rosids</taxon>
        <taxon>malvids</taxon>
        <taxon>Myrtales</taxon>
        <taxon>Myrtaceae</taxon>
        <taxon>Myrtoideae</taxon>
        <taxon>Eucalypteae</taxon>
        <taxon>Eucalyptus</taxon>
    </lineage>
</organism>
<keyword evidence="1" id="KW-0472">Membrane</keyword>
<accession>A0A059AZS8</accession>
<dbReference type="EMBL" id="KK198760">
    <property type="protein sequence ID" value="KCW59156.1"/>
    <property type="molecule type" value="Genomic_DNA"/>
</dbReference>
<dbReference type="Gramene" id="KCW59156">
    <property type="protein sequence ID" value="KCW59156"/>
    <property type="gene ID" value="EUGRSUZ_H01787"/>
</dbReference>